<dbReference type="AlphaFoldDB" id="A0A7T7JBH0"/>
<feature type="chain" id="PRO_5031292612" evidence="1">
    <location>
        <begin position="30"/>
        <end position="485"/>
    </location>
</feature>
<dbReference type="Proteomes" id="UP000475117">
    <property type="component" value="Chromosome"/>
</dbReference>
<dbReference type="RefSeq" id="WP_235203339.1">
    <property type="nucleotide sequence ID" value="NZ_CP066776.1"/>
</dbReference>
<evidence type="ECO:0000313" key="2">
    <source>
        <dbReference type="EMBL" id="QQL44034.1"/>
    </source>
</evidence>
<evidence type="ECO:0000256" key="1">
    <source>
        <dbReference type="SAM" id="SignalP"/>
    </source>
</evidence>
<protein>
    <submittedName>
        <fullName evidence="2">Uncharacterized protein</fullName>
    </submittedName>
</protein>
<keyword evidence="3" id="KW-1185">Reference proteome</keyword>
<dbReference type="EMBL" id="CP066776">
    <property type="protein sequence ID" value="QQL44034.1"/>
    <property type="molecule type" value="Genomic_DNA"/>
</dbReference>
<dbReference type="KEGG" id="soa:G3M56_009015"/>
<proteinExistence type="predicted"/>
<reference evidence="2 3" key="1">
    <citation type="submission" date="2020-12" db="EMBL/GenBank/DDBJ databases">
        <title>Sulforoseuscoccus oceanibium gen. nov., sp. nov., a representative of the phylum Verrucomicrobia with special cytoplasmic membrane, and proposal of Sulforoseuscoccusaceae fam. nov.</title>
        <authorList>
            <person name="Xi F."/>
        </authorList>
    </citation>
    <scope>NUCLEOTIDE SEQUENCE [LARGE SCALE GENOMIC DNA]</scope>
    <source>
        <strain evidence="2 3">T37</strain>
    </source>
</reference>
<organism evidence="2 3">
    <name type="scientific">Sulfuriroseicoccus oceanibius</name>
    <dbReference type="NCBI Taxonomy" id="2707525"/>
    <lineage>
        <taxon>Bacteria</taxon>
        <taxon>Pseudomonadati</taxon>
        <taxon>Verrucomicrobiota</taxon>
        <taxon>Verrucomicrobiia</taxon>
        <taxon>Verrucomicrobiales</taxon>
        <taxon>Verrucomicrobiaceae</taxon>
        <taxon>Sulfuriroseicoccus</taxon>
    </lineage>
</organism>
<gene>
    <name evidence="2" type="ORF">G3M56_009015</name>
</gene>
<accession>A0A7T7JBH0</accession>
<name>A0A7T7JBH0_9BACT</name>
<sequence>MNVDRFYLSTRTLMTSAIAACCGIGLALAEPEDGQSESPSVLVLQDGGLLRGTMEGIAPDGQLNWLHDFSSQQVEFPKSAFDEIWFDRPSKPSADQDLVKLVDGTQFVGQITSVNENQLVMNSPTLGKRELERSKVESIRLGLAQGIGKHIAGGDTLSLDEWTGNHKKERNPYGSQVREVGGNFVFDGTYYPAVSMEAELPTRFVTTVQLDWRNHLDFRVTLGAGNEEGVSIDAPALHVIFSERSTRLQLVPVQKRNAHRSPTTLFQDNDVDWDSDRQRGSIELTLYVDRELQRVIAVADGKLLTDYHGGPLASQRSVSEDEASICSGSWLVLQQRGTGPLRLRKIEVREWDGVVVSYAPSADQSDSIVGLIDGDHLPGKLTAVKESSGGGRILEITQDGREPLELSEQLIAFVQMGGTEEAPAATDSGSDGWHIELRDGSRVAAQRITYAQDAEMVQAMLKEGSSLDVPLNQITRIVKSTTHDE</sequence>
<keyword evidence="1" id="KW-0732">Signal</keyword>
<feature type="signal peptide" evidence="1">
    <location>
        <begin position="1"/>
        <end position="29"/>
    </location>
</feature>
<evidence type="ECO:0000313" key="3">
    <source>
        <dbReference type="Proteomes" id="UP000475117"/>
    </source>
</evidence>